<feature type="disulfide bond" evidence="8">
    <location>
        <begin position="52"/>
        <end position="67"/>
    </location>
</feature>
<comment type="caution">
    <text evidence="8">Lacks conserved residue(s) required for the propagation of feature annotation.</text>
</comment>
<reference evidence="10" key="3">
    <citation type="submission" date="2015-06" db="UniProtKB">
        <authorList>
            <consortium name="EnsemblMetazoa"/>
        </authorList>
    </citation>
    <scope>IDENTIFICATION</scope>
</reference>
<reference evidence="11" key="1">
    <citation type="submission" date="2012-12" db="EMBL/GenBank/DDBJ databases">
        <authorList>
            <person name="Hellsten U."/>
            <person name="Grimwood J."/>
            <person name="Chapman J.A."/>
            <person name="Shapiro H."/>
            <person name="Aerts A."/>
            <person name="Otillar R.P."/>
            <person name="Terry A.Y."/>
            <person name="Boore J.L."/>
            <person name="Simakov O."/>
            <person name="Marletaz F."/>
            <person name="Cho S.-J."/>
            <person name="Edsinger-Gonzales E."/>
            <person name="Havlak P."/>
            <person name="Kuo D.-H."/>
            <person name="Larsson T."/>
            <person name="Lv J."/>
            <person name="Arendt D."/>
            <person name="Savage R."/>
            <person name="Osoegawa K."/>
            <person name="de Jong P."/>
            <person name="Lindberg D.R."/>
            <person name="Seaver E.C."/>
            <person name="Weisblat D.A."/>
            <person name="Putnam N.H."/>
            <person name="Grigoriev I.V."/>
            <person name="Rokhsar D.S."/>
        </authorList>
    </citation>
    <scope>NUCLEOTIDE SEQUENCE</scope>
    <source>
        <strain evidence="11">I ESC-2004</strain>
    </source>
</reference>
<evidence type="ECO:0000256" key="5">
    <source>
        <dbReference type="ARBA" id="ARBA00022989"/>
    </source>
</evidence>
<dbReference type="EMBL" id="AMQN01017322">
    <property type="status" value="NOT_ANNOTATED_CDS"/>
    <property type="molecule type" value="Genomic_DNA"/>
</dbReference>
<dbReference type="EMBL" id="KB292992">
    <property type="protein sequence ID" value="ELU16677.1"/>
    <property type="molecule type" value="Genomic_DNA"/>
</dbReference>
<dbReference type="InterPro" id="IPR002172">
    <property type="entry name" value="LDrepeatLR_classA_rpt"/>
</dbReference>
<dbReference type="InterPro" id="IPR023415">
    <property type="entry name" value="LDLR_class-A_CS"/>
</dbReference>
<dbReference type="Proteomes" id="UP000014760">
    <property type="component" value="Unassembled WGS sequence"/>
</dbReference>
<dbReference type="AlphaFoldDB" id="R7VDR3"/>
<protein>
    <submittedName>
        <fullName evidence="9 10">Uncharacterized protein</fullName>
    </submittedName>
</protein>
<dbReference type="InterPro" id="IPR050685">
    <property type="entry name" value="LDLR"/>
</dbReference>
<name>R7VDR3_CAPTE</name>
<keyword evidence="4" id="KW-0677">Repeat</keyword>
<evidence type="ECO:0000256" key="1">
    <source>
        <dbReference type="ARBA" id="ARBA00004167"/>
    </source>
</evidence>
<dbReference type="SMART" id="SM00192">
    <property type="entry name" value="LDLa"/>
    <property type="match status" value="2"/>
</dbReference>
<dbReference type="PROSITE" id="PS50068">
    <property type="entry name" value="LDLRA_2"/>
    <property type="match status" value="2"/>
</dbReference>
<keyword evidence="11" id="KW-1185">Reference proteome</keyword>
<evidence type="ECO:0000313" key="11">
    <source>
        <dbReference type="Proteomes" id="UP000014760"/>
    </source>
</evidence>
<evidence type="ECO:0000256" key="7">
    <source>
        <dbReference type="ARBA" id="ARBA00023157"/>
    </source>
</evidence>
<evidence type="ECO:0000256" key="4">
    <source>
        <dbReference type="ARBA" id="ARBA00022737"/>
    </source>
</evidence>
<keyword evidence="3" id="KW-0812">Transmembrane</keyword>
<evidence type="ECO:0000313" key="10">
    <source>
        <dbReference type="EnsemblMetazoa" id="CapteP79904"/>
    </source>
</evidence>
<dbReference type="FunFam" id="4.10.400.10:FF:000062">
    <property type="entry name" value="Terribly reduced optic lobes, isoform AI"/>
    <property type="match status" value="1"/>
</dbReference>
<feature type="non-terminal residue" evidence="9">
    <location>
        <position position="1"/>
    </location>
</feature>
<dbReference type="CDD" id="cd00112">
    <property type="entry name" value="LDLa"/>
    <property type="match status" value="1"/>
</dbReference>
<dbReference type="STRING" id="283909.R7VDR3"/>
<evidence type="ECO:0000256" key="3">
    <source>
        <dbReference type="ARBA" id="ARBA00022692"/>
    </source>
</evidence>
<dbReference type="PANTHER" id="PTHR24270:SF61">
    <property type="entry name" value="EGF-LIKE DOMAIN-CONTAINING PROTEIN"/>
    <property type="match status" value="1"/>
</dbReference>
<keyword evidence="6" id="KW-0472">Membrane</keyword>
<reference evidence="9 11" key="2">
    <citation type="journal article" date="2013" name="Nature">
        <title>Insights into bilaterian evolution from three spiralian genomes.</title>
        <authorList>
            <person name="Simakov O."/>
            <person name="Marletaz F."/>
            <person name="Cho S.J."/>
            <person name="Edsinger-Gonzales E."/>
            <person name="Havlak P."/>
            <person name="Hellsten U."/>
            <person name="Kuo D.H."/>
            <person name="Larsson T."/>
            <person name="Lv J."/>
            <person name="Arendt D."/>
            <person name="Savage R."/>
            <person name="Osoegawa K."/>
            <person name="de Jong P."/>
            <person name="Grimwood J."/>
            <person name="Chapman J.A."/>
            <person name="Shapiro H."/>
            <person name="Aerts A."/>
            <person name="Otillar R.P."/>
            <person name="Terry A.Y."/>
            <person name="Boore J.L."/>
            <person name="Grigoriev I.V."/>
            <person name="Lindberg D.R."/>
            <person name="Seaver E.C."/>
            <person name="Weisblat D.A."/>
            <person name="Putnam N.H."/>
            <person name="Rokhsar D.S."/>
        </authorList>
    </citation>
    <scope>NUCLEOTIDE SEQUENCE</scope>
    <source>
        <strain evidence="9 11">I ESC-2004</strain>
    </source>
</reference>
<dbReference type="OrthoDB" id="10062665at2759"/>
<dbReference type="GO" id="GO:0005886">
    <property type="term" value="C:plasma membrane"/>
    <property type="evidence" value="ECO:0007669"/>
    <property type="project" value="TreeGrafter"/>
</dbReference>
<evidence type="ECO:0000313" key="9">
    <source>
        <dbReference type="EMBL" id="ELU16677.1"/>
    </source>
</evidence>
<evidence type="ECO:0000256" key="8">
    <source>
        <dbReference type="PROSITE-ProRule" id="PRU00124"/>
    </source>
</evidence>
<feature type="disulfide bond" evidence="8">
    <location>
        <begin position="40"/>
        <end position="58"/>
    </location>
</feature>
<feature type="disulfide bond" evidence="8">
    <location>
        <begin position="33"/>
        <end position="45"/>
    </location>
</feature>
<dbReference type="HOGENOM" id="CLU_085098_3_2_1"/>
<dbReference type="PROSITE" id="PS01209">
    <property type="entry name" value="LDLRA_1"/>
    <property type="match status" value="1"/>
</dbReference>
<dbReference type="Gene3D" id="4.10.400.10">
    <property type="entry name" value="Low-density Lipoprotein Receptor"/>
    <property type="match status" value="2"/>
</dbReference>
<dbReference type="InterPro" id="IPR036055">
    <property type="entry name" value="LDL_receptor-like_sf"/>
</dbReference>
<dbReference type="GO" id="GO:0012505">
    <property type="term" value="C:endomembrane system"/>
    <property type="evidence" value="ECO:0007669"/>
    <property type="project" value="UniProtKB-SubCell"/>
</dbReference>
<dbReference type="EnsemblMetazoa" id="CapteT79904">
    <property type="protein sequence ID" value="CapteP79904"/>
    <property type="gene ID" value="CapteG79904"/>
</dbReference>
<dbReference type="PANTHER" id="PTHR24270">
    <property type="entry name" value="LOW-DENSITY LIPOPROTEIN RECEPTOR-RELATED"/>
    <property type="match status" value="1"/>
</dbReference>
<dbReference type="Pfam" id="PF00057">
    <property type="entry name" value="Ldl_recept_a"/>
    <property type="match status" value="2"/>
</dbReference>
<feature type="non-terminal residue" evidence="9">
    <location>
        <position position="67"/>
    </location>
</feature>
<dbReference type="EMBL" id="AMQN01017321">
    <property type="status" value="NOT_ANNOTATED_CDS"/>
    <property type="molecule type" value="Genomic_DNA"/>
</dbReference>
<organism evidence="9">
    <name type="scientific">Capitella teleta</name>
    <name type="common">Polychaete worm</name>
    <dbReference type="NCBI Taxonomy" id="283909"/>
    <lineage>
        <taxon>Eukaryota</taxon>
        <taxon>Metazoa</taxon>
        <taxon>Spiralia</taxon>
        <taxon>Lophotrochozoa</taxon>
        <taxon>Annelida</taxon>
        <taxon>Polychaeta</taxon>
        <taxon>Sedentaria</taxon>
        <taxon>Scolecida</taxon>
        <taxon>Capitellidae</taxon>
        <taxon>Capitella</taxon>
    </lineage>
</organism>
<proteinExistence type="predicted"/>
<evidence type="ECO:0000256" key="2">
    <source>
        <dbReference type="ARBA" id="ARBA00004308"/>
    </source>
</evidence>
<dbReference type="SUPFAM" id="SSF57424">
    <property type="entry name" value="LDL receptor-like module"/>
    <property type="match status" value="2"/>
</dbReference>
<keyword evidence="7 8" id="KW-1015">Disulfide bond</keyword>
<keyword evidence="5" id="KW-1133">Transmembrane helix</keyword>
<dbReference type="OMA" id="CSHNFSH"/>
<sequence>FYCAEDDKCIIGEWQCDNYPDCSDGTDELGYTCTSDQFKCSNGRCIANSWHCDGEDDCADGSDEAGC</sequence>
<comment type="subcellular location">
    <subcellularLocation>
        <location evidence="2">Endomembrane system</location>
    </subcellularLocation>
    <subcellularLocation>
        <location evidence="1">Membrane</location>
        <topology evidence="1">Single-pass membrane protein</topology>
    </subcellularLocation>
</comment>
<dbReference type="GO" id="GO:0016192">
    <property type="term" value="P:vesicle-mediated transport"/>
    <property type="evidence" value="ECO:0007669"/>
    <property type="project" value="UniProtKB-ARBA"/>
</dbReference>
<gene>
    <name evidence="9" type="ORF">CAPTEDRAFT_79904</name>
</gene>
<dbReference type="PRINTS" id="PR00261">
    <property type="entry name" value="LDLRECEPTOR"/>
</dbReference>
<evidence type="ECO:0000256" key="6">
    <source>
        <dbReference type="ARBA" id="ARBA00023136"/>
    </source>
</evidence>
<accession>R7VDR3</accession>